<gene>
    <name evidence="1" type="ORF">O181_001474</name>
</gene>
<reference evidence="1" key="1">
    <citation type="submission" date="2021-03" db="EMBL/GenBank/DDBJ databases">
        <title>Draft genome sequence of rust myrtle Austropuccinia psidii MF-1, a brazilian biotype.</title>
        <authorList>
            <person name="Quecine M.C."/>
            <person name="Pachon D.M.R."/>
            <person name="Bonatelli M.L."/>
            <person name="Correr F.H."/>
            <person name="Franceschini L.M."/>
            <person name="Leite T.F."/>
            <person name="Margarido G.R.A."/>
            <person name="Almeida C.A."/>
            <person name="Ferrarezi J.A."/>
            <person name="Labate C.A."/>
        </authorList>
    </citation>
    <scope>NUCLEOTIDE SEQUENCE</scope>
    <source>
        <strain evidence="1">MF-1</strain>
    </source>
</reference>
<proteinExistence type="predicted"/>
<dbReference type="Proteomes" id="UP000765509">
    <property type="component" value="Unassembled WGS sequence"/>
</dbReference>
<dbReference type="EMBL" id="AVOT02000217">
    <property type="protein sequence ID" value="MBW0461759.1"/>
    <property type="molecule type" value="Genomic_DNA"/>
</dbReference>
<accession>A0A9Q3BAL1</accession>
<evidence type="ECO:0000313" key="2">
    <source>
        <dbReference type="Proteomes" id="UP000765509"/>
    </source>
</evidence>
<sequence length="226" mass="25590">MKESGHVSLYIADFRSLMSRIGDWGEVAYIHVYRIGLASRLLDQLASYPGNFDTLQELMEITLEFDTRYHERQKEKGIDFPSFPRFEWAFCITDSPKGEDLILGYDFLYHINPIIDWKNGLITYDSSHKDCSGIKSSASNALATAVNSVSLVGELKTPSLPSSVHIPSIMPSQSLLKERDEDFKEIKDVGEDVAISSLHLLQGDMDLPPWRSSGMRRKSQKKLKLC</sequence>
<evidence type="ECO:0000313" key="1">
    <source>
        <dbReference type="EMBL" id="MBW0461759.1"/>
    </source>
</evidence>
<keyword evidence="2" id="KW-1185">Reference proteome</keyword>
<dbReference type="Gene3D" id="2.40.70.10">
    <property type="entry name" value="Acid Proteases"/>
    <property type="match status" value="1"/>
</dbReference>
<name>A0A9Q3BAL1_9BASI</name>
<dbReference type="InterPro" id="IPR021109">
    <property type="entry name" value="Peptidase_aspartic_dom_sf"/>
</dbReference>
<comment type="caution">
    <text evidence="1">The sequence shown here is derived from an EMBL/GenBank/DDBJ whole genome shotgun (WGS) entry which is preliminary data.</text>
</comment>
<organism evidence="1 2">
    <name type="scientific">Austropuccinia psidii MF-1</name>
    <dbReference type="NCBI Taxonomy" id="1389203"/>
    <lineage>
        <taxon>Eukaryota</taxon>
        <taxon>Fungi</taxon>
        <taxon>Dikarya</taxon>
        <taxon>Basidiomycota</taxon>
        <taxon>Pucciniomycotina</taxon>
        <taxon>Pucciniomycetes</taxon>
        <taxon>Pucciniales</taxon>
        <taxon>Sphaerophragmiaceae</taxon>
        <taxon>Austropuccinia</taxon>
    </lineage>
</organism>
<protein>
    <submittedName>
        <fullName evidence="1">Uncharacterized protein</fullName>
    </submittedName>
</protein>
<dbReference type="AlphaFoldDB" id="A0A9Q3BAL1"/>